<dbReference type="AlphaFoldDB" id="A0A0E9XSH5"/>
<proteinExistence type="predicted"/>
<protein>
    <submittedName>
        <fullName evidence="1">Uncharacterized protein</fullName>
    </submittedName>
</protein>
<reference evidence="1" key="2">
    <citation type="journal article" date="2015" name="Fish Shellfish Immunol.">
        <title>Early steps in the European eel (Anguilla anguilla)-Vibrio vulnificus interaction in the gills: Role of the RtxA13 toxin.</title>
        <authorList>
            <person name="Callol A."/>
            <person name="Pajuelo D."/>
            <person name="Ebbesson L."/>
            <person name="Teles M."/>
            <person name="MacKenzie S."/>
            <person name="Amaro C."/>
        </authorList>
    </citation>
    <scope>NUCLEOTIDE SEQUENCE</scope>
</reference>
<evidence type="ECO:0000313" key="1">
    <source>
        <dbReference type="EMBL" id="JAI04781.1"/>
    </source>
</evidence>
<dbReference type="EMBL" id="GBXM01003797">
    <property type="protein sequence ID" value="JAI04781.1"/>
    <property type="molecule type" value="Transcribed_RNA"/>
</dbReference>
<sequence>MSFFLFNGTDKSVDISLSLLNFANRAKAIVVCTISTYKDGDRAVVSLPRMLVC</sequence>
<accession>A0A0E9XSH5</accession>
<reference evidence="1" key="1">
    <citation type="submission" date="2014-11" db="EMBL/GenBank/DDBJ databases">
        <authorList>
            <person name="Amaro Gonzalez C."/>
        </authorList>
    </citation>
    <scope>NUCLEOTIDE SEQUENCE</scope>
</reference>
<name>A0A0E9XSH5_ANGAN</name>
<organism evidence="1">
    <name type="scientific">Anguilla anguilla</name>
    <name type="common">European freshwater eel</name>
    <name type="synonym">Muraena anguilla</name>
    <dbReference type="NCBI Taxonomy" id="7936"/>
    <lineage>
        <taxon>Eukaryota</taxon>
        <taxon>Metazoa</taxon>
        <taxon>Chordata</taxon>
        <taxon>Craniata</taxon>
        <taxon>Vertebrata</taxon>
        <taxon>Euteleostomi</taxon>
        <taxon>Actinopterygii</taxon>
        <taxon>Neopterygii</taxon>
        <taxon>Teleostei</taxon>
        <taxon>Anguilliformes</taxon>
        <taxon>Anguillidae</taxon>
        <taxon>Anguilla</taxon>
    </lineage>
</organism>